<feature type="compositionally biased region" description="Low complexity" evidence="1">
    <location>
        <begin position="38"/>
        <end position="52"/>
    </location>
</feature>
<dbReference type="EMBL" id="JAVDVW010000002">
    <property type="protein sequence ID" value="MDR7100265.1"/>
    <property type="molecule type" value="Genomic_DNA"/>
</dbReference>
<feature type="region of interest" description="Disordered" evidence="1">
    <location>
        <begin position="25"/>
        <end position="52"/>
    </location>
</feature>
<evidence type="ECO:0000256" key="1">
    <source>
        <dbReference type="SAM" id="MobiDB-lite"/>
    </source>
</evidence>
<sequence>MNIWTGLLFLEGAVADVALARDLTDEAPEASAEDVAETGSGPRTGPTSTELH</sequence>
<reference evidence="2 3" key="1">
    <citation type="submission" date="2023-07" db="EMBL/GenBank/DDBJ databases">
        <title>Sorghum-associated microbial communities from plants grown in Nebraska, USA.</title>
        <authorList>
            <person name="Schachtman D."/>
        </authorList>
    </citation>
    <scope>NUCLEOTIDE SEQUENCE [LARGE SCALE GENOMIC DNA]</scope>
    <source>
        <strain evidence="2 3">BE187</strain>
    </source>
</reference>
<name>A0ABU1VSD1_9GAMM</name>
<keyword evidence="3" id="KW-1185">Reference proteome</keyword>
<evidence type="ECO:0000313" key="3">
    <source>
        <dbReference type="Proteomes" id="UP001267878"/>
    </source>
</evidence>
<dbReference type="RefSeq" id="WP_310054936.1">
    <property type="nucleotide sequence ID" value="NZ_JAVDVW010000002.1"/>
</dbReference>
<comment type="caution">
    <text evidence="2">The sequence shown here is derived from an EMBL/GenBank/DDBJ whole genome shotgun (WGS) entry which is preliminary data.</text>
</comment>
<feature type="compositionally biased region" description="Acidic residues" evidence="1">
    <location>
        <begin position="25"/>
        <end position="36"/>
    </location>
</feature>
<accession>A0ABU1VSD1</accession>
<gene>
    <name evidence="2" type="ORF">J2X04_002646</name>
</gene>
<organism evidence="2 3">
    <name type="scientific">Agrilutibacter niabensis</name>
    <dbReference type="NCBI Taxonomy" id="380628"/>
    <lineage>
        <taxon>Bacteria</taxon>
        <taxon>Pseudomonadati</taxon>
        <taxon>Pseudomonadota</taxon>
        <taxon>Gammaproteobacteria</taxon>
        <taxon>Lysobacterales</taxon>
        <taxon>Lysobacteraceae</taxon>
        <taxon>Agrilutibacter</taxon>
    </lineage>
</organism>
<evidence type="ECO:0000313" key="2">
    <source>
        <dbReference type="EMBL" id="MDR7100265.1"/>
    </source>
</evidence>
<dbReference type="Proteomes" id="UP001267878">
    <property type="component" value="Unassembled WGS sequence"/>
</dbReference>
<proteinExistence type="predicted"/>
<protein>
    <submittedName>
        <fullName evidence="2">Uncharacterized protein</fullName>
    </submittedName>
</protein>